<dbReference type="InterPro" id="IPR008007">
    <property type="entry name" value="Peptidase_M42"/>
</dbReference>
<comment type="cofactor">
    <cofactor evidence="8">
        <name>a divalent metal cation</name>
        <dbReference type="ChEBI" id="CHEBI:60240"/>
    </cofactor>
    <text evidence="8">Binds 2 divalent metal cations per subunit.</text>
</comment>
<dbReference type="SUPFAM" id="SSF101821">
    <property type="entry name" value="Aminopeptidase/glucanase lid domain"/>
    <property type="match status" value="1"/>
</dbReference>
<dbReference type="PIRSF" id="PIRSF001123">
    <property type="entry name" value="PepA_GA"/>
    <property type="match status" value="1"/>
</dbReference>
<protein>
    <submittedName>
        <fullName evidence="9">M42 family peptidase</fullName>
    </submittedName>
</protein>
<dbReference type="AlphaFoldDB" id="A0A833EB25"/>
<dbReference type="GO" id="GO:0004177">
    <property type="term" value="F:aminopeptidase activity"/>
    <property type="evidence" value="ECO:0007669"/>
    <property type="project" value="UniProtKB-UniRule"/>
</dbReference>
<dbReference type="Gene3D" id="2.40.30.40">
    <property type="entry name" value="Peptidase M42, domain 2"/>
    <property type="match status" value="1"/>
</dbReference>
<evidence type="ECO:0000256" key="5">
    <source>
        <dbReference type="ARBA" id="ARBA00022801"/>
    </source>
</evidence>
<dbReference type="GO" id="GO:0046872">
    <property type="term" value="F:metal ion binding"/>
    <property type="evidence" value="ECO:0007669"/>
    <property type="project" value="UniProtKB-UniRule"/>
</dbReference>
<feature type="binding site" evidence="8">
    <location>
        <position position="322"/>
    </location>
    <ligand>
        <name>Zn(2+)</name>
        <dbReference type="ChEBI" id="CHEBI:29105"/>
        <label>2</label>
    </ligand>
</feature>
<evidence type="ECO:0000313" key="9">
    <source>
        <dbReference type="EMBL" id="HIQ32297.1"/>
    </source>
</evidence>
<keyword evidence="3" id="KW-0645">Protease</keyword>
<comment type="caution">
    <text evidence="9">The sequence shown here is derived from an EMBL/GenBank/DDBJ whole genome shotgun (WGS) entry which is preliminary data.</text>
</comment>
<evidence type="ECO:0000256" key="7">
    <source>
        <dbReference type="PIRSR" id="PIRSR001123-1"/>
    </source>
</evidence>
<comment type="similarity">
    <text evidence="1 6">Belongs to the peptidase M42 family.</text>
</comment>
<sequence length="351" mass="39172">MGVLEYLKELSLAEGISGREDNVRSIMERELKKYCEEVFTDRFGNLIARMGDRGPKLMLAAHMDEIGLMVKYIDEKGFLRFIKVGGINDQMLLNQKVIVHTEDGKRIVGVLGSKPPHKMKEEERNKMIKYEDMFIDIGAKNREDAKKMGVNIGAWATFKAEFDILGNNRVTCKAFDDRVGCTILLEVARRLKKEDLNCQVYFVGTVQEEVGLKGARTSAFRINPDVAIALDVTICGDHPGIKMEEAPIELGKGPVACIVDSEGRGLIAHRDVLRMIEDVSKRYNIPVQYEVGEGGTTDGTAIHLTREGVPTGVISVPARYIHTPVEVIDLSDLENAVELIVRCIGEVDKYF</sequence>
<dbReference type="CDD" id="cd05656">
    <property type="entry name" value="M42_Frv"/>
    <property type="match status" value="1"/>
</dbReference>
<dbReference type="PANTHER" id="PTHR32481">
    <property type="entry name" value="AMINOPEPTIDASE"/>
    <property type="match status" value="1"/>
</dbReference>
<keyword evidence="5" id="KW-0378">Hydrolase</keyword>
<name>A0A833EB25_9EURY</name>
<evidence type="ECO:0000256" key="1">
    <source>
        <dbReference type="ARBA" id="ARBA00006272"/>
    </source>
</evidence>
<feature type="binding site" evidence="8">
    <location>
        <position position="209"/>
    </location>
    <ligand>
        <name>Zn(2+)</name>
        <dbReference type="ChEBI" id="CHEBI:29105"/>
        <label>2</label>
    </ligand>
</feature>
<dbReference type="Pfam" id="PF05343">
    <property type="entry name" value="Peptidase_M42"/>
    <property type="match status" value="1"/>
</dbReference>
<dbReference type="Proteomes" id="UP000623215">
    <property type="component" value="Unassembled WGS sequence"/>
</dbReference>
<feature type="binding site" evidence="8">
    <location>
        <position position="231"/>
    </location>
    <ligand>
        <name>Zn(2+)</name>
        <dbReference type="ChEBI" id="CHEBI:29105"/>
        <label>1</label>
    </ligand>
</feature>
<proteinExistence type="inferred from homology"/>
<dbReference type="EMBL" id="DQVW01000040">
    <property type="protein sequence ID" value="HIQ32297.1"/>
    <property type="molecule type" value="Genomic_DNA"/>
</dbReference>
<evidence type="ECO:0000313" key="10">
    <source>
        <dbReference type="Proteomes" id="UP000623215"/>
    </source>
</evidence>
<keyword evidence="4 8" id="KW-0479">Metal-binding</keyword>
<accession>A0A833EB25</accession>
<feature type="binding site" evidence="8">
    <location>
        <position position="176"/>
    </location>
    <ligand>
        <name>Zn(2+)</name>
        <dbReference type="ChEBI" id="CHEBI:29105"/>
        <label>1</label>
    </ligand>
</feature>
<reference evidence="9" key="1">
    <citation type="journal article" date="2020" name="ISME J.">
        <title>Gammaproteobacteria mediating utilization of methyl-, sulfur- and petroleum organic compounds in deep ocean hydrothermal plumes.</title>
        <authorList>
            <person name="Zhou Z."/>
            <person name="Liu Y."/>
            <person name="Pan J."/>
            <person name="Cron B.R."/>
            <person name="Toner B.M."/>
            <person name="Anantharaman K."/>
            <person name="Breier J.A."/>
            <person name="Dick G.J."/>
            <person name="Li M."/>
        </authorList>
    </citation>
    <scope>NUCLEOTIDE SEQUENCE</scope>
    <source>
        <strain evidence="9">SZUA-1534</strain>
    </source>
</reference>
<dbReference type="Gene3D" id="3.40.630.10">
    <property type="entry name" value="Zn peptidases"/>
    <property type="match status" value="1"/>
</dbReference>
<evidence type="ECO:0000256" key="2">
    <source>
        <dbReference type="ARBA" id="ARBA00022438"/>
    </source>
</evidence>
<evidence type="ECO:0000256" key="4">
    <source>
        <dbReference type="ARBA" id="ARBA00022723"/>
    </source>
</evidence>
<dbReference type="SUPFAM" id="SSF53187">
    <property type="entry name" value="Zn-dependent exopeptidases"/>
    <property type="match status" value="1"/>
</dbReference>
<dbReference type="InterPro" id="IPR051464">
    <property type="entry name" value="Peptidase_M42_aminopept"/>
</dbReference>
<dbReference type="InterPro" id="IPR023367">
    <property type="entry name" value="Peptidase_M42_dom2"/>
</dbReference>
<gene>
    <name evidence="9" type="ORF">EYH55_02315</name>
</gene>
<evidence type="ECO:0000256" key="3">
    <source>
        <dbReference type="ARBA" id="ARBA00022670"/>
    </source>
</evidence>
<evidence type="ECO:0000256" key="8">
    <source>
        <dbReference type="PIRSR" id="PIRSR001123-2"/>
    </source>
</evidence>
<organism evidence="9 10">
    <name type="scientific">Methanothermococcus okinawensis</name>
    <dbReference type="NCBI Taxonomy" id="155863"/>
    <lineage>
        <taxon>Archaea</taxon>
        <taxon>Methanobacteriati</taxon>
        <taxon>Methanobacteriota</taxon>
        <taxon>Methanomada group</taxon>
        <taxon>Methanococci</taxon>
        <taxon>Methanococcales</taxon>
        <taxon>Methanococcaceae</taxon>
        <taxon>Methanothermococcus</taxon>
    </lineage>
</organism>
<feature type="binding site" evidence="8">
    <location>
        <position position="62"/>
    </location>
    <ligand>
        <name>Zn(2+)</name>
        <dbReference type="ChEBI" id="CHEBI:29105"/>
        <label>1</label>
    </ligand>
</feature>
<feature type="binding site" evidence="8">
    <location>
        <position position="176"/>
    </location>
    <ligand>
        <name>Zn(2+)</name>
        <dbReference type="ChEBI" id="CHEBI:29105"/>
        <label>2</label>
    </ligand>
</feature>
<dbReference type="PANTHER" id="PTHR32481:SF0">
    <property type="entry name" value="AMINOPEPTIDASE YPDE-RELATED"/>
    <property type="match status" value="1"/>
</dbReference>
<keyword evidence="2" id="KW-0031">Aminopeptidase</keyword>
<evidence type="ECO:0000256" key="6">
    <source>
        <dbReference type="PIRNR" id="PIRNR001123"/>
    </source>
</evidence>
<feature type="active site" description="Proton acceptor" evidence="7">
    <location>
        <position position="208"/>
    </location>
</feature>
<dbReference type="GO" id="GO:0006508">
    <property type="term" value="P:proteolysis"/>
    <property type="evidence" value="ECO:0007669"/>
    <property type="project" value="UniProtKB-KW"/>
</dbReference>